<dbReference type="InterPro" id="IPR001307">
    <property type="entry name" value="Thiosulphate_STrfase_CS"/>
</dbReference>
<keyword evidence="3 5" id="KW-0808">Transferase</keyword>
<evidence type="ECO:0000256" key="6">
    <source>
        <dbReference type="SAM" id="MobiDB-lite"/>
    </source>
</evidence>
<dbReference type="SMART" id="SM00450">
    <property type="entry name" value="RHOD"/>
    <property type="match status" value="2"/>
</dbReference>
<name>A0A2G8L199_STIJA</name>
<keyword evidence="8" id="KW-0670">Pyruvate</keyword>
<feature type="region of interest" description="Disordered" evidence="6">
    <location>
        <begin position="272"/>
        <end position="295"/>
    </location>
</feature>
<evidence type="ECO:0000256" key="4">
    <source>
        <dbReference type="ARBA" id="ARBA00022737"/>
    </source>
</evidence>
<feature type="compositionally biased region" description="Polar residues" evidence="6">
    <location>
        <begin position="278"/>
        <end position="287"/>
    </location>
</feature>
<dbReference type="PROSITE" id="PS50206">
    <property type="entry name" value="RHODANESE_3"/>
    <property type="match status" value="2"/>
</dbReference>
<dbReference type="PROSITE" id="PS00380">
    <property type="entry name" value="RHODANESE_1"/>
    <property type="match status" value="1"/>
</dbReference>
<keyword evidence="9" id="KW-1185">Reference proteome</keyword>
<protein>
    <recommendedName>
        <fullName evidence="5">Sulfurtransferase</fullName>
    </recommendedName>
</protein>
<dbReference type="CDD" id="cd01448">
    <property type="entry name" value="TST_Repeat_1"/>
    <property type="match status" value="1"/>
</dbReference>
<reference evidence="8 9" key="1">
    <citation type="journal article" date="2017" name="PLoS Biol.">
        <title>The sea cucumber genome provides insights into morphological evolution and visceral regeneration.</title>
        <authorList>
            <person name="Zhang X."/>
            <person name="Sun L."/>
            <person name="Yuan J."/>
            <person name="Sun Y."/>
            <person name="Gao Y."/>
            <person name="Zhang L."/>
            <person name="Li S."/>
            <person name="Dai H."/>
            <person name="Hamel J.F."/>
            <person name="Liu C."/>
            <person name="Yu Y."/>
            <person name="Liu S."/>
            <person name="Lin W."/>
            <person name="Guo K."/>
            <person name="Jin S."/>
            <person name="Xu P."/>
            <person name="Storey K.B."/>
            <person name="Huan P."/>
            <person name="Zhang T."/>
            <person name="Zhou Y."/>
            <person name="Zhang J."/>
            <person name="Lin C."/>
            <person name="Li X."/>
            <person name="Xing L."/>
            <person name="Huo D."/>
            <person name="Sun M."/>
            <person name="Wang L."/>
            <person name="Mercier A."/>
            <person name="Li F."/>
            <person name="Yang H."/>
            <person name="Xiang J."/>
        </authorList>
    </citation>
    <scope>NUCLEOTIDE SEQUENCE [LARGE SCALE GENOMIC DNA]</scope>
    <source>
        <strain evidence="8">Shaxun</strain>
        <tissue evidence="8">Muscle</tissue>
    </source>
</reference>
<feature type="domain" description="Rhodanese" evidence="7">
    <location>
        <begin position="20"/>
        <end position="140"/>
    </location>
</feature>
<evidence type="ECO:0000259" key="7">
    <source>
        <dbReference type="PROSITE" id="PS50206"/>
    </source>
</evidence>
<comment type="caution">
    <text evidence="8">The sequence shown here is derived from an EMBL/GenBank/DDBJ whole genome shotgun (WGS) entry which is preliminary data.</text>
</comment>
<evidence type="ECO:0000313" key="9">
    <source>
        <dbReference type="Proteomes" id="UP000230750"/>
    </source>
</evidence>
<dbReference type="PANTHER" id="PTHR11364">
    <property type="entry name" value="THIOSULFATE SULFERTANSFERASE"/>
    <property type="match status" value="1"/>
</dbReference>
<dbReference type="OrthoDB" id="270167at2759"/>
<dbReference type="GO" id="GO:0005739">
    <property type="term" value="C:mitochondrion"/>
    <property type="evidence" value="ECO:0007669"/>
    <property type="project" value="TreeGrafter"/>
</dbReference>
<dbReference type="FunFam" id="3.40.250.10:FF:000015">
    <property type="entry name" value="Sulfurtransferase"/>
    <property type="match status" value="1"/>
</dbReference>
<organism evidence="8 9">
    <name type="scientific">Stichopus japonicus</name>
    <name type="common">Sea cucumber</name>
    <dbReference type="NCBI Taxonomy" id="307972"/>
    <lineage>
        <taxon>Eukaryota</taxon>
        <taxon>Metazoa</taxon>
        <taxon>Echinodermata</taxon>
        <taxon>Eleutherozoa</taxon>
        <taxon>Echinozoa</taxon>
        <taxon>Holothuroidea</taxon>
        <taxon>Aspidochirotacea</taxon>
        <taxon>Aspidochirotida</taxon>
        <taxon>Stichopodidae</taxon>
        <taxon>Apostichopus</taxon>
    </lineage>
</organism>
<dbReference type="Pfam" id="PF00581">
    <property type="entry name" value="Rhodanese"/>
    <property type="match status" value="2"/>
</dbReference>
<comment type="subcellular location">
    <subcellularLocation>
        <location evidence="1">Cytoplasm</location>
    </subcellularLocation>
</comment>
<dbReference type="PROSITE" id="PS00683">
    <property type="entry name" value="RHODANESE_2"/>
    <property type="match status" value="1"/>
</dbReference>
<dbReference type="Proteomes" id="UP000230750">
    <property type="component" value="Unassembled WGS sequence"/>
</dbReference>
<evidence type="ECO:0000256" key="1">
    <source>
        <dbReference type="ARBA" id="ARBA00004496"/>
    </source>
</evidence>
<keyword evidence="2" id="KW-0963">Cytoplasm</keyword>
<accession>A0A2G8L199</accession>
<dbReference type="CDD" id="cd01449">
    <property type="entry name" value="TST_Repeat_2"/>
    <property type="match status" value="1"/>
</dbReference>
<dbReference type="InterPro" id="IPR045078">
    <property type="entry name" value="TST/MPST-like"/>
</dbReference>
<dbReference type="InterPro" id="IPR001763">
    <property type="entry name" value="Rhodanese-like_dom"/>
</dbReference>
<dbReference type="EMBL" id="MRZV01000266">
    <property type="protein sequence ID" value="PIK54039.1"/>
    <property type="molecule type" value="Genomic_DNA"/>
</dbReference>
<evidence type="ECO:0000256" key="3">
    <source>
        <dbReference type="ARBA" id="ARBA00022679"/>
    </source>
</evidence>
<dbReference type="AlphaFoldDB" id="A0A2G8L199"/>
<proteinExistence type="predicted"/>
<dbReference type="FunFam" id="3.40.250.10:FF:000001">
    <property type="entry name" value="Sulfurtransferase"/>
    <property type="match status" value="1"/>
</dbReference>
<gene>
    <name evidence="8" type="ORF">BSL78_09068</name>
</gene>
<evidence type="ECO:0000313" key="8">
    <source>
        <dbReference type="EMBL" id="PIK54039.1"/>
    </source>
</evidence>
<evidence type="ECO:0000256" key="2">
    <source>
        <dbReference type="ARBA" id="ARBA00022490"/>
    </source>
</evidence>
<feature type="domain" description="Rhodanese" evidence="7">
    <location>
        <begin position="170"/>
        <end position="285"/>
    </location>
</feature>
<dbReference type="Gene3D" id="3.40.250.10">
    <property type="entry name" value="Rhodanese-like domain"/>
    <property type="match status" value="2"/>
</dbReference>
<dbReference type="STRING" id="307972.A0A2G8L199"/>
<dbReference type="PANTHER" id="PTHR11364:SF27">
    <property type="entry name" value="SULFURTRANSFERASE"/>
    <property type="match status" value="1"/>
</dbReference>
<dbReference type="InterPro" id="IPR036873">
    <property type="entry name" value="Rhodanese-like_dom_sf"/>
</dbReference>
<dbReference type="SUPFAM" id="SSF52821">
    <property type="entry name" value="Rhodanese/Cell cycle control phosphatase"/>
    <property type="match status" value="2"/>
</dbReference>
<evidence type="ECO:0000256" key="5">
    <source>
        <dbReference type="RuleBase" id="RU000507"/>
    </source>
</evidence>
<keyword evidence="4" id="KW-0677">Repeat</keyword>
<dbReference type="GO" id="GO:0004792">
    <property type="term" value="F:thiosulfate-cyanide sulfurtransferase activity"/>
    <property type="evidence" value="ECO:0007669"/>
    <property type="project" value="InterPro"/>
</dbReference>
<sequence length="295" mass="32946">MHQIRPLVSTGWLSKVLTPSSPGIRVLDSSWFMKADGRQPQQEYAEKHIPGAMFFDIDKVSDQTSPYSHALPQPWLFSDYACHLGISNDTHVVVYDNHDKFSAFSSPRAWWMFRVFGHQRVSVLEGGLPKWIKEGHPVTSEVMQIDKTEFDVNYQPHLLKKFEDMVQNLSTHSFQVMDARSSERFAGTAEEPSKETKGGHIPYSHNIPFTSLFNSETRTFKSSEEMKEIFDSAGIDLNKPLASSCGSGITACIIALGAHIAGKEDVGMFDGSWEEYSQRASPEQTATGPEVPKGG</sequence>